<sequence>MAARNCVAENIANEGIGPTRRLVVNTLPGHGSQQPVYINPGLEISDSMRLAARRMLAEATLIIGSTLPIIKRTLQVDLPTASERGQRLLSAFQSTRMLSLASGPPLTPLTVKVAPLNCPRRGSTNRNQVGLKAQRKILLELNIKSRQVFLASN</sequence>
<keyword evidence="2" id="KW-1185">Reference proteome</keyword>
<dbReference type="GeneID" id="85446988"/>
<name>A0AAD8V2Z7_9PEZI</name>
<protein>
    <submittedName>
        <fullName evidence="1">Uncharacterized protein</fullName>
    </submittedName>
</protein>
<accession>A0AAD8V2Z7</accession>
<organism evidence="1 2">
    <name type="scientific">Colletotrichum navitas</name>
    <dbReference type="NCBI Taxonomy" id="681940"/>
    <lineage>
        <taxon>Eukaryota</taxon>
        <taxon>Fungi</taxon>
        <taxon>Dikarya</taxon>
        <taxon>Ascomycota</taxon>
        <taxon>Pezizomycotina</taxon>
        <taxon>Sordariomycetes</taxon>
        <taxon>Hypocreomycetidae</taxon>
        <taxon>Glomerellales</taxon>
        <taxon>Glomerellaceae</taxon>
        <taxon>Colletotrichum</taxon>
        <taxon>Colletotrichum graminicola species complex</taxon>
    </lineage>
</organism>
<comment type="caution">
    <text evidence="1">The sequence shown here is derived from an EMBL/GenBank/DDBJ whole genome shotgun (WGS) entry which is preliminary data.</text>
</comment>
<reference evidence="1" key="1">
    <citation type="submission" date="2021-06" db="EMBL/GenBank/DDBJ databases">
        <title>Comparative genomics, transcriptomics and evolutionary studies reveal genomic signatures of adaptation to plant cell wall in hemibiotrophic fungi.</title>
        <authorList>
            <consortium name="DOE Joint Genome Institute"/>
            <person name="Baroncelli R."/>
            <person name="Diaz J.F."/>
            <person name="Benocci T."/>
            <person name="Peng M."/>
            <person name="Battaglia E."/>
            <person name="Haridas S."/>
            <person name="Andreopoulos W."/>
            <person name="Labutti K."/>
            <person name="Pangilinan J."/>
            <person name="Floch G.L."/>
            <person name="Makela M.R."/>
            <person name="Henrissat B."/>
            <person name="Grigoriev I.V."/>
            <person name="Crouch J.A."/>
            <person name="De Vries R.P."/>
            <person name="Sukno S.A."/>
            <person name="Thon M.R."/>
        </authorList>
    </citation>
    <scope>NUCLEOTIDE SEQUENCE</scope>
    <source>
        <strain evidence="1">CBS 125086</strain>
    </source>
</reference>
<dbReference type="AlphaFoldDB" id="A0AAD8V2Z7"/>
<evidence type="ECO:0000313" key="2">
    <source>
        <dbReference type="Proteomes" id="UP001230504"/>
    </source>
</evidence>
<dbReference type="EMBL" id="JAHLJV010000032">
    <property type="protein sequence ID" value="KAK1590340.1"/>
    <property type="molecule type" value="Genomic_DNA"/>
</dbReference>
<dbReference type="Proteomes" id="UP001230504">
    <property type="component" value="Unassembled WGS sequence"/>
</dbReference>
<dbReference type="RefSeq" id="XP_060413834.1">
    <property type="nucleotide sequence ID" value="XM_060562748.1"/>
</dbReference>
<gene>
    <name evidence="1" type="ORF">LY79DRAFT_659612</name>
</gene>
<proteinExistence type="predicted"/>
<evidence type="ECO:0000313" key="1">
    <source>
        <dbReference type="EMBL" id="KAK1590340.1"/>
    </source>
</evidence>